<dbReference type="EMBL" id="CAJPEX010001311">
    <property type="protein sequence ID" value="CAG0918824.1"/>
    <property type="molecule type" value="Genomic_DNA"/>
</dbReference>
<evidence type="ECO:0000259" key="2">
    <source>
        <dbReference type="Pfam" id="PF13087"/>
    </source>
</evidence>
<dbReference type="Gene3D" id="3.40.50.300">
    <property type="entry name" value="P-loop containing nucleotide triphosphate hydrolases"/>
    <property type="match status" value="2"/>
</dbReference>
<feature type="domain" description="DNA2/NAM7 helicase helicase" evidence="1">
    <location>
        <begin position="626"/>
        <end position="687"/>
    </location>
</feature>
<dbReference type="GO" id="GO:0004386">
    <property type="term" value="F:helicase activity"/>
    <property type="evidence" value="ECO:0007669"/>
    <property type="project" value="InterPro"/>
</dbReference>
<evidence type="ECO:0008006" key="5">
    <source>
        <dbReference type="Google" id="ProtNLM"/>
    </source>
</evidence>
<evidence type="ECO:0000259" key="1">
    <source>
        <dbReference type="Pfam" id="PF13086"/>
    </source>
</evidence>
<dbReference type="InterPro" id="IPR045055">
    <property type="entry name" value="DNA2/NAM7-like"/>
</dbReference>
<dbReference type="GO" id="GO:0005829">
    <property type="term" value="C:cytosol"/>
    <property type="evidence" value="ECO:0007669"/>
    <property type="project" value="TreeGrafter"/>
</dbReference>
<dbReference type="EMBL" id="OA883348">
    <property type="protein sequence ID" value="CAD7278672.1"/>
    <property type="molecule type" value="Genomic_DNA"/>
</dbReference>
<accession>A0A7R9BNL0</accession>
<dbReference type="PANTHER" id="PTHR10887">
    <property type="entry name" value="DNA2/NAM7 HELICASE FAMILY"/>
    <property type="match status" value="1"/>
</dbReference>
<sequence length="989" mass="111360">MGENRIFFVDVSHTSEPLDLSFYSACAMESTARKNPGRIVQFFVRTQRNLKLNKFSKVLETFDNLQIGMLPVNDLIVPAWDRIGGQVRDIHQGGNYWWGVNLSDIVRLLILWKYGGFYLDADIISLKPLDGLENSVGCQYAEDNRCKRTFVTVDRARWQWEITVLCDIDVKSVLLRECPDHLEGLFEIGYIVCPETEKEDGRQSNPLQAAVDPSKWENTQFCKESQKKPLEYVFSIMFAAKTSGTFKAEVEVMCRDGSVKTIWLEADITGRRPDLDVQVVKSLLSKHALPQSIYERRRIDRASDSDRRLLDDYSLQNTSVPTILDILQIDRGTLSDSDLLKACLHCFLYVEEVTLIRMIMRFSGNTTLAITESFLSEKGGGLHIRQGGNIYGIIDVAGIKDESTEAQVFHSLASIAHFQIFTGTRITAIFEGELVEKQERLAIVSFDSETTSKHGLRGGICLEAFVSFLPNRLPFCEKHGAVDALKNVPLDQKSVEERIRLFDSQKDSSGFKSLRSGVIVDDYQAKALRAILSPPAVDIPAILITGPYGTGKTYTLGTAAIEILTRQPESRILICTQSNSAADLYVIRFFSKLQAEERRWFSPFRYCNLKPNSSTLVRPQLEDILSRRVVITTCSTARLLIDAGVRRDFFTHIFLDEAGQALVSEALIPLTLCSSNTRVILAGDPKQVFGRAFYPGEIMELPQELRRRGTKIHFYHLGDAHEVDEDGYSYNRAQTFYAEAIVRELKESDGADSVAVITPTRTQISFTRNHFRNVGLGDVTVDSVAGFQGIEFKHIVLLMVMSFRGSGLEWIADTERVPESDVHMTVTACTRAVQSVSIIGNAFYLCLTRHTGRLWRTILEYCFECDTVVGVLRNTFKNEIMSYEHSKKYNWNVKAAEFCPQQRYSLLRPRPPVAQNFLVNPNAYGYGALQVPRYVLPPIYPPSSAIHSAGIRGFPPTGYPFGDYASAEAMMRAQLSALALNPSWNQFSP</sequence>
<evidence type="ECO:0000313" key="3">
    <source>
        <dbReference type="EMBL" id="CAD7278672.1"/>
    </source>
</evidence>
<dbReference type="Pfam" id="PF04488">
    <property type="entry name" value="Gly_transf_sug"/>
    <property type="match status" value="1"/>
</dbReference>
<dbReference type="SUPFAM" id="SSF53448">
    <property type="entry name" value="Nucleotide-diphospho-sugar transferases"/>
    <property type="match status" value="1"/>
</dbReference>
<dbReference type="InterPro" id="IPR041677">
    <property type="entry name" value="DNA2/NAM7_AAA_11"/>
</dbReference>
<dbReference type="AlphaFoldDB" id="A0A7R9BNL0"/>
<dbReference type="GO" id="GO:0043186">
    <property type="term" value="C:P granule"/>
    <property type="evidence" value="ECO:0007669"/>
    <property type="project" value="TreeGrafter"/>
</dbReference>
<feature type="domain" description="DNA2/NAM7 helicase helicase" evidence="1">
    <location>
        <begin position="521"/>
        <end position="591"/>
    </location>
</feature>
<proteinExistence type="predicted"/>
<dbReference type="Proteomes" id="UP000678499">
    <property type="component" value="Unassembled WGS sequence"/>
</dbReference>
<organism evidence="3">
    <name type="scientific">Notodromas monacha</name>
    <dbReference type="NCBI Taxonomy" id="399045"/>
    <lineage>
        <taxon>Eukaryota</taxon>
        <taxon>Metazoa</taxon>
        <taxon>Ecdysozoa</taxon>
        <taxon>Arthropoda</taxon>
        <taxon>Crustacea</taxon>
        <taxon>Oligostraca</taxon>
        <taxon>Ostracoda</taxon>
        <taxon>Podocopa</taxon>
        <taxon>Podocopida</taxon>
        <taxon>Cypridocopina</taxon>
        <taxon>Cypridoidea</taxon>
        <taxon>Cyprididae</taxon>
        <taxon>Notodromas</taxon>
    </lineage>
</organism>
<dbReference type="Pfam" id="PF13087">
    <property type="entry name" value="AAA_12"/>
    <property type="match status" value="1"/>
</dbReference>
<reference evidence="3" key="1">
    <citation type="submission" date="2020-11" db="EMBL/GenBank/DDBJ databases">
        <authorList>
            <person name="Tran Van P."/>
        </authorList>
    </citation>
    <scope>NUCLEOTIDE SEQUENCE</scope>
</reference>
<dbReference type="Pfam" id="PF13086">
    <property type="entry name" value="AAA_11"/>
    <property type="match status" value="2"/>
</dbReference>
<dbReference type="OrthoDB" id="5988104at2759"/>
<gene>
    <name evidence="3" type="ORF">NMOB1V02_LOCUS6370</name>
</gene>
<dbReference type="PANTHER" id="PTHR10887:SF365">
    <property type="entry name" value="HELICASE WITH ZINC FINGER DOMAIN-RELATED"/>
    <property type="match status" value="1"/>
</dbReference>
<keyword evidence="4" id="KW-1185">Reference proteome</keyword>
<dbReference type="InterPro" id="IPR029044">
    <property type="entry name" value="Nucleotide-diphossugar_trans"/>
</dbReference>
<dbReference type="InterPro" id="IPR007577">
    <property type="entry name" value="GlycoTrfase_DXD_sugar-bd_CS"/>
</dbReference>
<dbReference type="GO" id="GO:0035194">
    <property type="term" value="P:regulatory ncRNA-mediated post-transcriptional gene silencing"/>
    <property type="evidence" value="ECO:0007669"/>
    <property type="project" value="TreeGrafter"/>
</dbReference>
<dbReference type="SUPFAM" id="SSF52540">
    <property type="entry name" value="P-loop containing nucleoside triphosphate hydrolases"/>
    <property type="match status" value="1"/>
</dbReference>
<protein>
    <recommendedName>
        <fullName evidence="5">RNA helicase</fullName>
    </recommendedName>
</protein>
<feature type="domain" description="DNA2/NAM7 helicase-like C-terminal" evidence="2">
    <location>
        <begin position="704"/>
        <end position="842"/>
    </location>
</feature>
<name>A0A7R9BNL0_9CRUS</name>
<dbReference type="Gene3D" id="3.90.550.20">
    <property type="match status" value="1"/>
</dbReference>
<evidence type="ECO:0000313" key="4">
    <source>
        <dbReference type="Proteomes" id="UP000678499"/>
    </source>
</evidence>
<dbReference type="InterPro" id="IPR027417">
    <property type="entry name" value="P-loop_NTPase"/>
</dbReference>
<dbReference type="InterPro" id="IPR041679">
    <property type="entry name" value="DNA2/NAM7-like_C"/>
</dbReference>